<evidence type="ECO:0000313" key="2">
    <source>
        <dbReference type="EMBL" id="RNL35583.1"/>
    </source>
</evidence>
<dbReference type="Proteomes" id="UP000278327">
    <property type="component" value="Unassembled WGS sequence"/>
</dbReference>
<organism evidence="2 3">
    <name type="scientific">Adlercreutzia equolifaciens subsp. celatus DSM 18785</name>
    <dbReference type="NCBI Taxonomy" id="1121021"/>
    <lineage>
        <taxon>Bacteria</taxon>
        <taxon>Bacillati</taxon>
        <taxon>Actinomycetota</taxon>
        <taxon>Coriobacteriia</taxon>
        <taxon>Eggerthellales</taxon>
        <taxon>Eggerthellaceae</taxon>
        <taxon>Adlercreutzia</taxon>
    </lineage>
</organism>
<reference evidence="2 3" key="1">
    <citation type="journal article" date="2019" name="Microbiol. Resour. Announc.">
        <title>Draft Genome Sequences of Type Strains of Gordonibacter faecihominis, Paraeggerthella hongkongensis, Parvibacter caecicola,Slackia equolifaciens, Slackia faecicanis, and Slackia isoflavoniconvertens.</title>
        <authorList>
            <person name="Danylec N."/>
            <person name="Stoll D.A."/>
            <person name="Dotsch A."/>
            <person name="Huch M."/>
        </authorList>
    </citation>
    <scope>NUCLEOTIDE SEQUENCE [LARGE SCALE GENOMIC DNA]</scope>
    <source>
        <strain evidence="2 3">DSM 18785</strain>
    </source>
</reference>
<accession>A0A3N0AMC1</accession>
<dbReference type="EMBL" id="QICA01000031">
    <property type="protein sequence ID" value="RNL35583.1"/>
    <property type="molecule type" value="Genomic_DNA"/>
</dbReference>
<gene>
    <name evidence="2" type="ORF">DMP10_11965</name>
</gene>
<dbReference type="AlphaFoldDB" id="A0A3N0AMC1"/>
<feature type="domain" description="Antitoxin SocA-like Panacea" evidence="1">
    <location>
        <begin position="33"/>
        <end position="122"/>
    </location>
</feature>
<evidence type="ECO:0000313" key="3">
    <source>
        <dbReference type="Proteomes" id="UP000278327"/>
    </source>
</evidence>
<dbReference type="InterPro" id="IPR025272">
    <property type="entry name" value="SocA_Panacea"/>
</dbReference>
<protein>
    <recommendedName>
        <fullName evidence="1">Antitoxin SocA-like Panacea domain-containing protein</fullName>
    </recommendedName>
</protein>
<sequence>MLEKDYPDTVRLYELAERFFALADDDLTNKAMQKLVYYAQGFSAVLLGHPIVTQEPKAWAAGPVYGQLWHELKEDPGFCSRCSEDDSPFSREEEQLIEAVSSAFRLYSGTMLSEMTHREDPWLKARERAGAVDGEACKEPILMEDIEAYFSGVVEKLDISIPEDIRKYPEMAMEKWRPVL</sequence>
<comment type="caution">
    <text evidence="2">The sequence shown here is derived from an EMBL/GenBank/DDBJ whole genome shotgun (WGS) entry which is preliminary data.</text>
</comment>
<evidence type="ECO:0000259" key="1">
    <source>
        <dbReference type="Pfam" id="PF13274"/>
    </source>
</evidence>
<dbReference type="Pfam" id="PF13274">
    <property type="entry name" value="SocA_Panacea"/>
    <property type="match status" value="1"/>
</dbReference>
<proteinExistence type="predicted"/>
<keyword evidence="3" id="KW-1185">Reference proteome</keyword>
<name>A0A3N0AMC1_9ACTN</name>